<feature type="transmembrane region" description="Helical" evidence="6">
    <location>
        <begin position="57"/>
        <end position="90"/>
    </location>
</feature>
<accession>A0ABM4DJM8</accession>
<feature type="transmembrane region" description="Helical" evidence="6">
    <location>
        <begin position="125"/>
        <end position="149"/>
    </location>
</feature>
<dbReference type="InterPro" id="IPR017938">
    <property type="entry name" value="Riboflavin_synthase-like_b-brl"/>
</dbReference>
<dbReference type="SUPFAM" id="SSF52343">
    <property type="entry name" value="Ferredoxin reductase-like, C-terminal NADP-linked domain"/>
    <property type="match status" value="1"/>
</dbReference>
<organism evidence="8 9">
    <name type="scientific">Hydra vulgaris</name>
    <name type="common">Hydra</name>
    <name type="synonym">Hydra attenuata</name>
    <dbReference type="NCBI Taxonomy" id="6087"/>
    <lineage>
        <taxon>Eukaryota</taxon>
        <taxon>Metazoa</taxon>
        <taxon>Cnidaria</taxon>
        <taxon>Hydrozoa</taxon>
        <taxon>Hydroidolina</taxon>
        <taxon>Anthoathecata</taxon>
        <taxon>Aplanulata</taxon>
        <taxon>Hydridae</taxon>
        <taxon>Hydra</taxon>
    </lineage>
</organism>
<evidence type="ECO:0000313" key="9">
    <source>
        <dbReference type="RefSeq" id="XP_065674718.1"/>
    </source>
</evidence>
<dbReference type="InterPro" id="IPR017927">
    <property type="entry name" value="FAD-bd_FR_type"/>
</dbReference>
<evidence type="ECO:0000259" key="7">
    <source>
        <dbReference type="PROSITE" id="PS51384"/>
    </source>
</evidence>
<reference evidence="9" key="1">
    <citation type="submission" date="2025-08" db="UniProtKB">
        <authorList>
            <consortium name="RefSeq"/>
        </authorList>
    </citation>
    <scope>IDENTIFICATION</scope>
</reference>
<dbReference type="Pfam" id="PF01794">
    <property type="entry name" value="Ferric_reduct"/>
    <property type="match status" value="1"/>
</dbReference>
<dbReference type="SUPFAM" id="SSF63380">
    <property type="entry name" value="Riboflavin synthase domain-like"/>
    <property type="match status" value="1"/>
</dbReference>
<dbReference type="GeneID" id="136091283"/>
<dbReference type="PANTHER" id="PTHR11972:SF55">
    <property type="entry name" value="FERRIC REDUCTASE"/>
    <property type="match status" value="1"/>
</dbReference>
<evidence type="ECO:0000313" key="8">
    <source>
        <dbReference type="Proteomes" id="UP001652625"/>
    </source>
</evidence>
<keyword evidence="8" id="KW-1185">Reference proteome</keyword>
<name>A0ABM4DJM8_HYDVU</name>
<feature type="transmembrane region" description="Helical" evidence="6">
    <location>
        <begin position="156"/>
        <end position="175"/>
    </location>
</feature>
<dbReference type="InterPro" id="IPR039261">
    <property type="entry name" value="FNR_nucleotide-bd"/>
</dbReference>
<feature type="transmembrane region" description="Helical" evidence="6">
    <location>
        <begin position="181"/>
        <end position="201"/>
    </location>
</feature>
<dbReference type="Gene3D" id="3.40.50.80">
    <property type="entry name" value="Nucleotide-binding domain of ferredoxin-NADP reductase (FNR) module"/>
    <property type="match status" value="1"/>
</dbReference>
<evidence type="ECO:0000256" key="6">
    <source>
        <dbReference type="SAM" id="Phobius"/>
    </source>
</evidence>
<dbReference type="SFLD" id="SFLDS00052">
    <property type="entry name" value="Ferric_Reductase_Domain"/>
    <property type="match status" value="1"/>
</dbReference>
<keyword evidence="4" id="KW-0560">Oxidoreductase</keyword>
<dbReference type="InterPro" id="IPR050369">
    <property type="entry name" value="RBOH/FRE"/>
</dbReference>
<evidence type="ECO:0000256" key="2">
    <source>
        <dbReference type="ARBA" id="ARBA00022692"/>
    </source>
</evidence>
<sequence>MSAKVDAIELAALPNQEVHVEVQSNNGWKAYFDSKYDSPVLNRFVPFPTYYYIRWKLLAFFHIQLLFGIVAGEVIVFLILVGGLAGWLAAVGMSTTTTNVTIAINQTKGRQSSPTKGLAEETGNIAAIPLILCFALACRNSLWILLAGVPFERGLFWHKLCAWLGVLVGAWHGYVSQEWNVTGLVLTGAMGGLILFAFYPLRRYFFEAFYRFHWILFLVVIGFSVAHGAGVVLIGVGLWLFDVILRIIIAFINNKRARKLKATRLPAGVIRLSFPKNNFKYKAGQYCFICVPGVSLIEWHPFSISSSSHEPNVTLHIRILGDWTKKLYSSIEQTRDLLTYVDGPYGAPGVDIDSDKYKLVMFFSGGIGITPAQSICNEMLYQYKIGRPLHKIIFVWSVRDLFLVDSVLEYDKENITNKSVHRLPISFQPDLVNQPDVSEKILENYFHLTQERDKSKFEEANIKPDLQQDLRFGRPIISEYFEKMTKFALMDQQYKIAVITCGPSSMVNDVEKMCYKYSTKGLSFHLHKEVFEF</sequence>
<dbReference type="PRINTS" id="PR00410">
    <property type="entry name" value="PHEHYDRXLASE"/>
</dbReference>
<feature type="transmembrane region" description="Helical" evidence="6">
    <location>
        <begin position="208"/>
        <end position="226"/>
    </location>
</feature>
<keyword evidence="3 6" id="KW-1133">Transmembrane helix</keyword>
<dbReference type="SFLD" id="SFLDG01168">
    <property type="entry name" value="Ferric_reductase_subgroup_(FRE"/>
    <property type="match status" value="1"/>
</dbReference>
<feature type="domain" description="FAD-binding FR-type" evidence="7">
    <location>
        <begin position="252"/>
        <end position="351"/>
    </location>
</feature>
<dbReference type="InterPro" id="IPR013112">
    <property type="entry name" value="FAD-bd_8"/>
</dbReference>
<dbReference type="Proteomes" id="UP001652625">
    <property type="component" value="Chromosome 15"/>
</dbReference>
<proteinExistence type="predicted"/>
<dbReference type="CDD" id="cd06186">
    <property type="entry name" value="NOX_Duox_like_FAD_NADP"/>
    <property type="match status" value="1"/>
</dbReference>
<dbReference type="PROSITE" id="PS51384">
    <property type="entry name" value="FAD_FR"/>
    <property type="match status" value="1"/>
</dbReference>
<dbReference type="RefSeq" id="XP_065674718.1">
    <property type="nucleotide sequence ID" value="XM_065818646.1"/>
</dbReference>
<evidence type="ECO:0000256" key="3">
    <source>
        <dbReference type="ARBA" id="ARBA00022989"/>
    </source>
</evidence>
<comment type="subcellular location">
    <subcellularLocation>
        <location evidence="1">Membrane</location>
        <topology evidence="1">Multi-pass membrane protein</topology>
    </subcellularLocation>
</comment>
<dbReference type="InterPro" id="IPR013121">
    <property type="entry name" value="Fe_red_NAD-bd_6"/>
</dbReference>
<keyword evidence="5 6" id="KW-0472">Membrane</keyword>
<evidence type="ECO:0000256" key="4">
    <source>
        <dbReference type="ARBA" id="ARBA00023002"/>
    </source>
</evidence>
<gene>
    <name evidence="9" type="primary">LOC136091283</name>
</gene>
<evidence type="ECO:0000256" key="5">
    <source>
        <dbReference type="ARBA" id="ARBA00023136"/>
    </source>
</evidence>
<dbReference type="Gene3D" id="2.40.30.10">
    <property type="entry name" value="Translation factors"/>
    <property type="match status" value="1"/>
</dbReference>
<dbReference type="InterPro" id="IPR013130">
    <property type="entry name" value="Fe3_Rdtase_TM_dom"/>
</dbReference>
<evidence type="ECO:0000256" key="1">
    <source>
        <dbReference type="ARBA" id="ARBA00004141"/>
    </source>
</evidence>
<dbReference type="Pfam" id="PF08022">
    <property type="entry name" value="FAD_binding_8"/>
    <property type="match status" value="1"/>
</dbReference>
<protein>
    <submittedName>
        <fullName evidence="9">LOW QUALITY PROTEIN: superoxide-generating NADPH oxidase heavy chain subunit A-like</fullName>
    </submittedName>
</protein>
<keyword evidence="2 6" id="KW-0812">Transmembrane</keyword>
<dbReference type="PANTHER" id="PTHR11972">
    <property type="entry name" value="NADPH OXIDASE"/>
    <property type="match status" value="1"/>
</dbReference>
<dbReference type="Pfam" id="PF08030">
    <property type="entry name" value="NAD_binding_6"/>
    <property type="match status" value="1"/>
</dbReference>